<feature type="domain" description="Four-carbon acid sugar kinase nucleotide binding" evidence="1">
    <location>
        <begin position="1"/>
        <end position="85"/>
    </location>
</feature>
<organism evidence="2 3">
    <name type="scientific">Parasedimentitalea maritima</name>
    <dbReference type="NCBI Taxonomy" id="2578117"/>
    <lineage>
        <taxon>Bacteria</taxon>
        <taxon>Pseudomonadati</taxon>
        <taxon>Pseudomonadota</taxon>
        <taxon>Alphaproteobacteria</taxon>
        <taxon>Rhodobacterales</taxon>
        <taxon>Paracoccaceae</taxon>
        <taxon>Parasedimentitalea</taxon>
    </lineage>
</organism>
<dbReference type="InterPro" id="IPR031475">
    <property type="entry name" value="NBD_C"/>
</dbReference>
<accession>A0A6A4R8Q4</accession>
<dbReference type="RefSeq" id="WP_280817855.1">
    <property type="nucleotide sequence ID" value="NZ_WSFO01000280.1"/>
</dbReference>
<dbReference type="SUPFAM" id="SSF142764">
    <property type="entry name" value="YgbK-like"/>
    <property type="match status" value="1"/>
</dbReference>
<dbReference type="AlphaFoldDB" id="A0A6A4R8Q4"/>
<protein>
    <recommendedName>
        <fullName evidence="1">Four-carbon acid sugar kinase nucleotide binding domain-containing protein</fullName>
    </recommendedName>
</protein>
<evidence type="ECO:0000313" key="2">
    <source>
        <dbReference type="EMBL" id="KAE9622337.1"/>
    </source>
</evidence>
<gene>
    <name evidence="2" type="ORF">GP644_24615</name>
</gene>
<dbReference type="Gene3D" id="3.40.980.20">
    <property type="entry name" value="Four-carbon acid sugar kinase, nucleotide binding domain"/>
    <property type="match status" value="1"/>
</dbReference>
<evidence type="ECO:0000313" key="3">
    <source>
        <dbReference type="Proteomes" id="UP000441586"/>
    </source>
</evidence>
<proteinExistence type="predicted"/>
<sequence length="97" mass="9750">GVAKAGELVERALATLAATLVDEGVGRLLVAGGETSGAVVSALSLDQLHIGGQIDAGVPWTQARVGGSTLSLALKSGNFGGVDIFSRGFKVLKEMSQ</sequence>
<name>A0A6A4R8Q4_9RHOB</name>
<feature type="non-terminal residue" evidence="2">
    <location>
        <position position="1"/>
    </location>
</feature>
<dbReference type="Pfam" id="PF17042">
    <property type="entry name" value="NBD_C"/>
    <property type="match status" value="1"/>
</dbReference>
<evidence type="ECO:0000259" key="1">
    <source>
        <dbReference type="Pfam" id="PF17042"/>
    </source>
</evidence>
<comment type="caution">
    <text evidence="2">The sequence shown here is derived from an EMBL/GenBank/DDBJ whole genome shotgun (WGS) entry which is preliminary data.</text>
</comment>
<dbReference type="InterPro" id="IPR042213">
    <property type="entry name" value="NBD_C_sf"/>
</dbReference>
<dbReference type="EMBL" id="WSFO01000280">
    <property type="protein sequence ID" value="KAE9622337.1"/>
    <property type="molecule type" value="Genomic_DNA"/>
</dbReference>
<dbReference type="Proteomes" id="UP000441586">
    <property type="component" value="Unassembled WGS sequence"/>
</dbReference>
<reference evidence="2 3" key="1">
    <citation type="submission" date="2019-12" db="EMBL/GenBank/DDBJ databases">
        <authorList>
            <person name="Zhang Y.-J."/>
        </authorList>
    </citation>
    <scope>NUCLEOTIDE SEQUENCE [LARGE SCALE GENOMIC DNA]</scope>
    <source>
        <strain evidence="2 3">H18S-6</strain>
    </source>
</reference>